<dbReference type="PANTHER" id="PTHR11458">
    <property type="entry name" value="DELTA-AMINOLEVULINIC ACID DEHYDRATASE"/>
    <property type="match status" value="1"/>
</dbReference>
<dbReference type="InterPro" id="IPR001731">
    <property type="entry name" value="ALAD"/>
</dbReference>
<evidence type="ECO:0000256" key="6">
    <source>
        <dbReference type="ARBA" id="ARBA00023239"/>
    </source>
</evidence>
<proteinExistence type="inferred from homology"/>
<evidence type="ECO:0000256" key="9">
    <source>
        <dbReference type="RuleBase" id="RU000515"/>
    </source>
</evidence>
<dbReference type="GO" id="GO:0005829">
    <property type="term" value="C:cytosol"/>
    <property type="evidence" value="ECO:0007669"/>
    <property type="project" value="TreeGrafter"/>
</dbReference>
<dbReference type="PIRSF" id="PIRSF001415">
    <property type="entry name" value="Porphbilin_synth"/>
    <property type="match status" value="1"/>
</dbReference>
<dbReference type="CDD" id="cd00384">
    <property type="entry name" value="ALAD_PBGS"/>
    <property type="match status" value="1"/>
</dbReference>
<dbReference type="Proteomes" id="UP000017429">
    <property type="component" value="Chromosome"/>
</dbReference>
<organism evidence="11 12">
    <name type="scientific">Mucispirillum schaedleri ASF457</name>
    <dbReference type="NCBI Taxonomy" id="1379858"/>
    <lineage>
        <taxon>Bacteria</taxon>
        <taxon>Pseudomonadati</taxon>
        <taxon>Deferribacterota</taxon>
        <taxon>Deferribacteres</taxon>
        <taxon>Deferribacterales</taxon>
        <taxon>Mucispirillaceae</taxon>
        <taxon>Mucispirillum</taxon>
    </lineage>
</organism>
<evidence type="ECO:0000313" key="11">
    <source>
        <dbReference type="EMBL" id="USF25082.1"/>
    </source>
</evidence>
<dbReference type="GO" id="GO:0008270">
    <property type="term" value="F:zinc ion binding"/>
    <property type="evidence" value="ECO:0007669"/>
    <property type="project" value="TreeGrafter"/>
</dbReference>
<evidence type="ECO:0000256" key="10">
    <source>
        <dbReference type="RuleBase" id="RU004161"/>
    </source>
</evidence>
<keyword evidence="7 9" id="KW-0627">Porphyrin biosynthesis</keyword>
<dbReference type="SMART" id="SM01004">
    <property type="entry name" value="ALAD"/>
    <property type="match status" value="1"/>
</dbReference>
<dbReference type="Gene3D" id="3.20.20.70">
    <property type="entry name" value="Aldolase class I"/>
    <property type="match status" value="1"/>
</dbReference>
<dbReference type="GO" id="GO:0006782">
    <property type="term" value="P:protoporphyrinogen IX biosynthetic process"/>
    <property type="evidence" value="ECO:0007669"/>
    <property type="project" value="UniProtKB-UniPathway"/>
</dbReference>
<dbReference type="PANTHER" id="PTHR11458:SF0">
    <property type="entry name" value="DELTA-AMINOLEVULINIC ACID DEHYDRATASE"/>
    <property type="match status" value="1"/>
</dbReference>
<dbReference type="InterPro" id="IPR030656">
    <property type="entry name" value="ALAD_AS"/>
</dbReference>
<dbReference type="NCBIfam" id="NF006762">
    <property type="entry name" value="PRK09283.1"/>
    <property type="match status" value="1"/>
</dbReference>
<evidence type="ECO:0000256" key="1">
    <source>
        <dbReference type="ARBA" id="ARBA00004694"/>
    </source>
</evidence>
<dbReference type="GO" id="GO:0004655">
    <property type="term" value="F:porphobilinogen synthase activity"/>
    <property type="evidence" value="ECO:0007669"/>
    <property type="project" value="UniProtKB-EC"/>
</dbReference>
<evidence type="ECO:0000256" key="8">
    <source>
        <dbReference type="ARBA" id="ARBA00047651"/>
    </source>
</evidence>
<dbReference type="AlphaFoldDB" id="V2PWJ9"/>
<evidence type="ECO:0000256" key="5">
    <source>
        <dbReference type="ARBA" id="ARBA00023133"/>
    </source>
</evidence>
<reference evidence="11" key="1">
    <citation type="journal article" date="2014" name="Genome Announc.">
        <title>Draft genome sequences of the altered schaedler flora, a defined bacterial community from gnotobiotic mice.</title>
        <authorList>
            <person name="Wannemuehler M.J."/>
            <person name="Overstreet A.M."/>
            <person name="Ward D.V."/>
            <person name="Phillips G.J."/>
        </authorList>
    </citation>
    <scope>NUCLEOTIDE SEQUENCE</scope>
    <source>
        <strain evidence="11">ASF457</strain>
    </source>
</reference>
<sequence>MFPITRSRRLRSSKNIRSMVKETTLSVNDFIYPLFVCEGKSIRHEVPSMPGIYNLSVDEVIKEAKEAENLGIKSVILFGIPDHKDEEGSGAYGSEGIVQKAIKAIKDYTDLYVITDVCMCEYTSHGHCGHIINGDVDNDSTLNMLAREALSHAEAGADMVAPSDMMDGRVAAIRTMLDDNGFENIPIMSYAVKYASGYYGPFRDAADSTPAFGSRKTYQMDPANRREALKEAFQDIEEGADIIMVKPALAYLDIIRDVKDSCVVPVASYNVSGEYAMIKAAAKNGWIDEEKVVMETLLSMKRAGSDLIITYFAKDAAKKLNK</sequence>
<dbReference type="InterPro" id="IPR013785">
    <property type="entry name" value="Aldolase_TIM"/>
</dbReference>
<evidence type="ECO:0000256" key="4">
    <source>
        <dbReference type="ARBA" id="ARBA00020771"/>
    </source>
</evidence>
<dbReference type="PRINTS" id="PR00144">
    <property type="entry name" value="DALDHYDRTASE"/>
</dbReference>
<keyword evidence="6 9" id="KW-0456">Lyase</keyword>
<reference evidence="11" key="3">
    <citation type="submission" date="2022-06" db="EMBL/GenBank/DDBJ databases">
        <title>Resources to Facilitate Use of the Altered Schaedler Flora (ASF) Mouse Model to Study Microbiome Function.</title>
        <authorList>
            <person name="Proctor A."/>
            <person name="Parvinroo S."/>
            <person name="Richie T."/>
            <person name="Jia X."/>
            <person name="Lee S.T.M."/>
            <person name="Karp P.D."/>
            <person name="Paley S."/>
            <person name="Kostic A.D."/>
            <person name="Pierre J.F."/>
            <person name="Wannemuehler M.J."/>
            <person name="Phillips G.J."/>
        </authorList>
    </citation>
    <scope>NUCLEOTIDE SEQUENCE</scope>
    <source>
        <strain evidence="11">ASF457</strain>
    </source>
</reference>
<gene>
    <name evidence="11" type="primary">hemB</name>
    <name evidence="11" type="ORF">N508_002177</name>
</gene>
<dbReference type="Pfam" id="PF00490">
    <property type="entry name" value="ALAD"/>
    <property type="match status" value="1"/>
</dbReference>
<evidence type="ECO:0000256" key="2">
    <source>
        <dbReference type="ARBA" id="ARBA00008055"/>
    </source>
</evidence>
<keyword evidence="12" id="KW-1185">Reference proteome</keyword>
<evidence type="ECO:0000256" key="3">
    <source>
        <dbReference type="ARBA" id="ARBA00012053"/>
    </source>
</evidence>
<dbReference type="PROSITE" id="PS00169">
    <property type="entry name" value="D_ALA_DEHYDRATASE"/>
    <property type="match status" value="1"/>
</dbReference>
<dbReference type="FunFam" id="3.20.20.70:FF:000019">
    <property type="entry name" value="Delta-aminolevulinic acid dehydratase"/>
    <property type="match status" value="1"/>
</dbReference>
<evidence type="ECO:0000256" key="7">
    <source>
        <dbReference type="ARBA" id="ARBA00023244"/>
    </source>
</evidence>
<reference evidence="11" key="2">
    <citation type="submission" date="2022-05" db="EMBL/GenBank/DDBJ databases">
        <authorList>
            <person name="Proctor A.L."/>
            <person name="Phillips G.J."/>
            <person name="Wannemuehler M.J."/>
        </authorList>
    </citation>
    <scope>NUCLEOTIDE SEQUENCE</scope>
    <source>
        <strain evidence="11">ASF457</strain>
    </source>
</reference>
<dbReference type="EC" id="4.2.1.24" evidence="3 9"/>
<dbReference type="EMBL" id="CP097562">
    <property type="protein sequence ID" value="USF25082.1"/>
    <property type="molecule type" value="Genomic_DNA"/>
</dbReference>
<comment type="similarity">
    <text evidence="2 10">Belongs to the ALAD family.</text>
</comment>
<evidence type="ECO:0000313" key="12">
    <source>
        <dbReference type="Proteomes" id="UP000017429"/>
    </source>
</evidence>
<keyword evidence="5" id="KW-0350">Heme biosynthesis</keyword>
<name>V2PWJ9_9BACT</name>
<accession>V2PWJ9</accession>
<dbReference type="KEGG" id="msch:N508_002177"/>
<dbReference type="eggNOG" id="COG0113">
    <property type="taxonomic scope" value="Bacteria"/>
</dbReference>
<comment type="catalytic activity">
    <reaction evidence="8 9">
        <text>2 5-aminolevulinate = porphobilinogen + 2 H2O + H(+)</text>
        <dbReference type="Rhea" id="RHEA:24064"/>
        <dbReference type="ChEBI" id="CHEBI:15377"/>
        <dbReference type="ChEBI" id="CHEBI:15378"/>
        <dbReference type="ChEBI" id="CHEBI:58126"/>
        <dbReference type="ChEBI" id="CHEBI:356416"/>
        <dbReference type="EC" id="4.2.1.24"/>
    </reaction>
</comment>
<comment type="subunit">
    <text evidence="9">Homooctamer.</text>
</comment>
<dbReference type="SUPFAM" id="SSF51569">
    <property type="entry name" value="Aldolase"/>
    <property type="match status" value="1"/>
</dbReference>
<comment type="pathway">
    <text evidence="1">Porphyrin-containing compound metabolism; protoporphyrin-IX biosynthesis; coproporphyrinogen-III from 5-aminolevulinate: step 1/4.</text>
</comment>
<protein>
    <recommendedName>
        <fullName evidence="4 9">Delta-aminolevulinic acid dehydratase</fullName>
        <ecNumber evidence="3 9">4.2.1.24</ecNumber>
    </recommendedName>
</protein>